<protein>
    <submittedName>
        <fullName evidence="1">Uncharacterized protein</fullName>
    </submittedName>
</protein>
<proteinExistence type="predicted"/>
<evidence type="ECO:0000313" key="2">
    <source>
        <dbReference type="EMBL" id="QPS20012.1"/>
    </source>
</evidence>
<sequence length="103" mass="11640">MAYYIDKKYQVIGMGNKPYEVRIQILQNTWDKCDLDVQTGVNNILASEPIPLLSSSGKGNGIKQETKGLEFHTQTQKRLQFPGGNIRTDTTFIFDSYGKGWGH</sequence>
<dbReference type="RefSeq" id="WP_013813734.1">
    <property type="nucleotide sequence ID" value="NZ_CAMKNT010000001.1"/>
</dbReference>
<name>A0A318PMS6_SERPL</name>
<dbReference type="OrthoDB" id="2612874at2"/>
<reference evidence="2 4" key="2">
    <citation type="submission" date="2020-12" db="EMBL/GenBank/DDBJ databases">
        <title>FDA dAtabase for Regulatory Grade micrObial Sequences (FDA-ARGOS): Supporting development and validation of Infectious Disease Dx tests.</title>
        <authorList>
            <person name="Sproer C."/>
            <person name="Gronow S."/>
            <person name="Severitt S."/>
            <person name="Schroder I."/>
            <person name="Tallon L."/>
            <person name="Sadzewicz L."/>
            <person name="Zhao X."/>
            <person name="Boylan J."/>
            <person name="Ott S."/>
            <person name="Bowen H."/>
            <person name="Vavikolanu K."/>
            <person name="Mehta A."/>
            <person name="Aluvathingal J."/>
            <person name="Nadendla S."/>
            <person name="Lowell S."/>
            <person name="Myers T."/>
            <person name="Yan Y."/>
            <person name="Sichtig H."/>
        </authorList>
    </citation>
    <scope>NUCLEOTIDE SEQUENCE [LARGE SCALE GENOMIC DNA]</scope>
    <source>
        <strain evidence="2 4">FDAARGOS_907</strain>
    </source>
</reference>
<dbReference type="EMBL" id="PESE01000001">
    <property type="protein sequence ID" value="PYD40857.1"/>
    <property type="molecule type" value="Genomic_DNA"/>
</dbReference>
<accession>A0A318PMS6</accession>
<keyword evidence="4" id="KW-1185">Reference proteome</keyword>
<evidence type="ECO:0000313" key="4">
    <source>
        <dbReference type="Proteomes" id="UP000594967"/>
    </source>
</evidence>
<gene>
    <name evidence="1" type="ORF">CT690_06160</name>
    <name evidence="2" type="ORF">I6G64_20945</name>
</gene>
<dbReference type="Proteomes" id="UP000594967">
    <property type="component" value="Chromosome"/>
</dbReference>
<reference evidence="1 3" key="1">
    <citation type="submission" date="2017-11" db="EMBL/GenBank/DDBJ databases">
        <title>Genome sequence of the oocydin A producing rhizobacterium Serratia plymuthica 4Rx5.</title>
        <authorList>
            <person name="Matilla M.A."/>
            <person name="Udaondo Z."/>
            <person name="Salmond G.P.C."/>
        </authorList>
    </citation>
    <scope>NUCLEOTIDE SEQUENCE [LARGE SCALE GENOMIC DNA]</scope>
    <source>
        <strain evidence="1 3">4Rx5</strain>
    </source>
</reference>
<dbReference type="AlphaFoldDB" id="A0A318PMS6"/>
<organism evidence="1 3">
    <name type="scientific">Serratia plymuthica</name>
    <dbReference type="NCBI Taxonomy" id="82996"/>
    <lineage>
        <taxon>Bacteria</taxon>
        <taxon>Pseudomonadati</taxon>
        <taxon>Pseudomonadota</taxon>
        <taxon>Gammaproteobacteria</taxon>
        <taxon>Enterobacterales</taxon>
        <taxon>Yersiniaceae</taxon>
        <taxon>Serratia</taxon>
    </lineage>
</organism>
<dbReference type="GeneID" id="57668067"/>
<dbReference type="Proteomes" id="UP000248196">
    <property type="component" value="Unassembled WGS sequence"/>
</dbReference>
<evidence type="ECO:0000313" key="1">
    <source>
        <dbReference type="EMBL" id="PYD40857.1"/>
    </source>
</evidence>
<evidence type="ECO:0000313" key="3">
    <source>
        <dbReference type="Proteomes" id="UP000248196"/>
    </source>
</evidence>
<dbReference type="EMBL" id="CP065673">
    <property type="protein sequence ID" value="QPS20012.1"/>
    <property type="molecule type" value="Genomic_DNA"/>
</dbReference>